<feature type="transmembrane region" description="Helical" evidence="5">
    <location>
        <begin position="16"/>
        <end position="33"/>
    </location>
</feature>
<evidence type="ECO:0000256" key="5">
    <source>
        <dbReference type="SAM" id="Phobius"/>
    </source>
</evidence>
<name>A0A6J7RJ14_9ZZZZ</name>
<feature type="transmembrane region" description="Helical" evidence="5">
    <location>
        <begin position="141"/>
        <end position="161"/>
    </location>
</feature>
<keyword evidence="3 5" id="KW-1133">Transmembrane helix</keyword>
<feature type="transmembrane region" description="Helical" evidence="5">
    <location>
        <begin position="62"/>
        <end position="79"/>
    </location>
</feature>
<evidence type="ECO:0000313" key="7">
    <source>
        <dbReference type="EMBL" id="CAB4830593.1"/>
    </source>
</evidence>
<reference evidence="9" key="1">
    <citation type="submission" date="2020-05" db="EMBL/GenBank/DDBJ databases">
        <authorList>
            <person name="Chiriac C."/>
            <person name="Salcher M."/>
            <person name="Ghai R."/>
            <person name="Kavagutti S V."/>
        </authorList>
    </citation>
    <scope>NUCLEOTIDE SEQUENCE</scope>
</reference>
<dbReference type="EMBL" id="CAFBLT010000001">
    <property type="protein sequence ID" value="CAB4875424.1"/>
    <property type="molecule type" value="Genomic_DNA"/>
</dbReference>
<proteinExistence type="predicted"/>
<dbReference type="EMBL" id="CAFABE010000053">
    <property type="protein sequence ID" value="CAB4830593.1"/>
    <property type="molecule type" value="Genomic_DNA"/>
</dbReference>
<feature type="transmembrane region" description="Helical" evidence="5">
    <location>
        <begin position="109"/>
        <end position="129"/>
    </location>
</feature>
<feature type="transmembrane region" description="Helical" evidence="5">
    <location>
        <begin position="85"/>
        <end position="102"/>
    </location>
</feature>
<dbReference type="GO" id="GO:0016020">
    <property type="term" value="C:membrane"/>
    <property type="evidence" value="ECO:0007669"/>
    <property type="project" value="UniProtKB-SubCell"/>
</dbReference>
<keyword evidence="2 5" id="KW-0812">Transmembrane</keyword>
<feature type="transmembrane region" description="Helical" evidence="5">
    <location>
        <begin position="314"/>
        <end position="334"/>
    </location>
</feature>
<comment type="subcellular location">
    <subcellularLocation>
        <location evidence="1">Membrane</location>
        <topology evidence="1">Multi-pass membrane protein</topology>
    </subcellularLocation>
</comment>
<feature type="transmembrane region" description="Helical" evidence="5">
    <location>
        <begin position="173"/>
        <end position="194"/>
    </location>
</feature>
<dbReference type="AlphaFoldDB" id="A0A6J7RJ14"/>
<dbReference type="InterPro" id="IPR049453">
    <property type="entry name" value="Memb_transporter_dom"/>
</dbReference>
<evidence type="ECO:0000313" key="9">
    <source>
        <dbReference type="EMBL" id="CAB5028816.1"/>
    </source>
</evidence>
<gene>
    <name evidence="7" type="ORF">UFOPK3164_01132</name>
    <name evidence="8" type="ORF">UFOPK3427_01095</name>
    <name evidence="9" type="ORF">UFOPK4112_01433</name>
</gene>
<evidence type="ECO:0000259" key="6">
    <source>
        <dbReference type="Pfam" id="PF13515"/>
    </source>
</evidence>
<feature type="transmembrane region" description="Helical" evidence="5">
    <location>
        <begin position="281"/>
        <end position="302"/>
    </location>
</feature>
<feature type="transmembrane region" description="Helical" evidence="5">
    <location>
        <begin position="226"/>
        <end position="245"/>
    </location>
</feature>
<protein>
    <submittedName>
        <fullName evidence="9">Unannotated protein</fullName>
    </submittedName>
</protein>
<feature type="transmembrane region" description="Helical" evidence="5">
    <location>
        <begin position="39"/>
        <end position="57"/>
    </location>
</feature>
<feature type="domain" description="Integral membrane bound transporter" evidence="6">
    <location>
        <begin position="204"/>
        <end position="326"/>
    </location>
</feature>
<evidence type="ECO:0000256" key="3">
    <source>
        <dbReference type="ARBA" id="ARBA00022989"/>
    </source>
</evidence>
<feature type="transmembrane region" description="Helical" evidence="5">
    <location>
        <begin position="200"/>
        <end position="219"/>
    </location>
</feature>
<evidence type="ECO:0000313" key="8">
    <source>
        <dbReference type="EMBL" id="CAB4875424.1"/>
    </source>
</evidence>
<organism evidence="9">
    <name type="scientific">freshwater metagenome</name>
    <dbReference type="NCBI Taxonomy" id="449393"/>
    <lineage>
        <taxon>unclassified sequences</taxon>
        <taxon>metagenomes</taxon>
        <taxon>ecological metagenomes</taxon>
    </lineage>
</organism>
<evidence type="ECO:0000256" key="2">
    <source>
        <dbReference type="ARBA" id="ARBA00022692"/>
    </source>
</evidence>
<accession>A0A6J7RJ14</accession>
<dbReference type="EMBL" id="CAFBPM010000016">
    <property type="protein sequence ID" value="CAB5028816.1"/>
    <property type="molecule type" value="Genomic_DNA"/>
</dbReference>
<dbReference type="Pfam" id="PF13515">
    <property type="entry name" value="FUSC_2"/>
    <property type="match status" value="1"/>
</dbReference>
<sequence>MNAITKEFTRVMPKKLPGLVIVTAGILPLYILGVAGKTAAIPLSLLILVAMVMVAAFMGPKLSLAISPLVALGFAGTAYFSDKPLAGALFIAVVAFLCRAAMVSSKAAMLNLIAIFIAIFITGPPLLTGHNPVAWDNIRDIFLWTLGACLWASFIGWLLTLRVPIPKLPALPSLKIAAVSGLLVGLLVGVATWVVLDYQLGKGGGWLILTLFIVFQPFTPGTMMKAAHRAIGTLLGFFLLSLLLLVEPNSAPAWAFALPGILAMTAAFMDKLKSDSPYWEYVMFLTLGVVLIEGSGSGQQHLVESIRHLSVLRLHYTIIGVVIGLIATALFLGVQNKLSSGALEEISTHV</sequence>
<keyword evidence="4 5" id="KW-0472">Membrane</keyword>
<evidence type="ECO:0000256" key="1">
    <source>
        <dbReference type="ARBA" id="ARBA00004141"/>
    </source>
</evidence>
<evidence type="ECO:0000256" key="4">
    <source>
        <dbReference type="ARBA" id="ARBA00023136"/>
    </source>
</evidence>